<dbReference type="EC" id="2.1.1.-" evidence="7"/>
<dbReference type="Gene3D" id="2.40.50.140">
    <property type="entry name" value="Nucleic acid-binding proteins"/>
    <property type="match status" value="1"/>
</dbReference>
<dbReference type="Pfam" id="PF05958">
    <property type="entry name" value="tRNA_U5-meth_tr"/>
    <property type="match status" value="1"/>
</dbReference>
<reference evidence="8" key="1">
    <citation type="journal article" date="2013" name="Proc. Natl. Acad. Sci. U.S.A.">
        <title>Improving the coverage of the cyanobacterial phylum using diversity-driven genome sequencing.</title>
        <authorList>
            <person name="Shih P.M."/>
            <person name="Wu D."/>
            <person name="Latifi A."/>
            <person name="Axen S.D."/>
            <person name="Fewer D.P."/>
            <person name="Talla E."/>
            <person name="Calteau A."/>
            <person name="Cai F."/>
            <person name="Tandeau de Marsac N."/>
            <person name="Rippka R."/>
            <person name="Herdman M."/>
            <person name="Sivonen K."/>
            <person name="Coursin T."/>
            <person name="Laurent T."/>
            <person name="Goodwin L."/>
            <person name="Nolan M."/>
            <person name="Davenport K.W."/>
            <person name="Han C.S."/>
            <person name="Rubin E.M."/>
            <person name="Eisen J.A."/>
            <person name="Woyke T."/>
            <person name="Gugger M."/>
            <person name="Kerfeld C.A."/>
        </authorList>
    </citation>
    <scope>NUCLEOTIDE SEQUENCE [LARGE SCALE GENOMIC DNA]</scope>
    <source>
        <strain evidence="8">ATCC 29140 / PCC 7202</strain>
    </source>
</reference>
<dbReference type="InterPro" id="IPR012340">
    <property type="entry name" value="NA-bd_OB-fold"/>
</dbReference>
<proteinExistence type="inferred from homology"/>
<dbReference type="Pfam" id="PF01938">
    <property type="entry name" value="TRAM"/>
    <property type="match status" value="1"/>
</dbReference>
<accession>K9YPR6</accession>
<feature type="binding site" evidence="4">
    <location>
        <position position="333"/>
    </location>
    <ligand>
        <name>S-adenosyl-L-methionine</name>
        <dbReference type="ChEBI" id="CHEBI:59789"/>
    </ligand>
</feature>
<feature type="binding site" evidence="4">
    <location>
        <position position="378"/>
    </location>
    <ligand>
        <name>S-adenosyl-L-methionine</name>
        <dbReference type="ChEBI" id="CHEBI:59789"/>
    </ligand>
</feature>
<evidence type="ECO:0000313" key="8">
    <source>
        <dbReference type="Proteomes" id="UP000010483"/>
    </source>
</evidence>
<dbReference type="SUPFAM" id="SSF53335">
    <property type="entry name" value="S-adenosyl-L-methionine-dependent methyltransferases"/>
    <property type="match status" value="1"/>
</dbReference>
<dbReference type="CDD" id="cd02440">
    <property type="entry name" value="AdoMet_MTases"/>
    <property type="match status" value="1"/>
</dbReference>
<dbReference type="FunFam" id="2.40.50.1070:FF:000003">
    <property type="entry name" value="23S rRNA (Uracil-5-)-methyltransferase RumA"/>
    <property type="match status" value="1"/>
</dbReference>
<evidence type="ECO:0000256" key="5">
    <source>
        <dbReference type="PROSITE-ProRule" id="PRU10015"/>
    </source>
</evidence>
<feature type="active site" description="Nucleophile" evidence="4">
    <location>
        <position position="405"/>
    </location>
</feature>
<keyword evidence="1 4" id="KW-0489">Methyltransferase</keyword>
<dbReference type="PROSITE" id="PS51687">
    <property type="entry name" value="SAM_MT_RNA_M5U"/>
    <property type="match status" value="1"/>
</dbReference>
<dbReference type="InterPro" id="IPR030390">
    <property type="entry name" value="MeTrfase_TrmA_AS"/>
</dbReference>
<dbReference type="PATRIC" id="fig|292563.3.peg.2242"/>
<name>K9YPR6_CYASC</name>
<dbReference type="AlphaFoldDB" id="K9YPR6"/>
<evidence type="ECO:0000256" key="3">
    <source>
        <dbReference type="ARBA" id="ARBA00022691"/>
    </source>
</evidence>
<keyword evidence="8" id="KW-1185">Reference proteome</keyword>
<dbReference type="HOGENOM" id="CLU_014689_7_0_3"/>
<evidence type="ECO:0000259" key="6">
    <source>
        <dbReference type="PROSITE" id="PS50926"/>
    </source>
</evidence>
<dbReference type="PANTHER" id="PTHR11061">
    <property type="entry name" value="RNA M5U METHYLTRANSFERASE"/>
    <property type="match status" value="1"/>
</dbReference>
<dbReference type="Proteomes" id="UP000010483">
    <property type="component" value="Chromosome"/>
</dbReference>
<dbReference type="Gene3D" id="2.40.50.1070">
    <property type="match status" value="1"/>
</dbReference>
<dbReference type="NCBIfam" id="TIGR00479">
    <property type="entry name" value="rumA"/>
    <property type="match status" value="1"/>
</dbReference>
<dbReference type="InterPro" id="IPR002792">
    <property type="entry name" value="TRAM_dom"/>
</dbReference>
<dbReference type="BioCyc" id="CSTA292563:G1353-2153-MONOMER"/>
<dbReference type="InterPro" id="IPR029063">
    <property type="entry name" value="SAM-dependent_MTases_sf"/>
</dbReference>
<dbReference type="FunFam" id="3.40.50.150:FF:000009">
    <property type="entry name" value="23S rRNA (Uracil(1939)-C(5))-methyltransferase RlmD"/>
    <property type="match status" value="1"/>
</dbReference>
<dbReference type="FunFam" id="2.40.50.140:FF:000097">
    <property type="entry name" value="23S rRNA (uracil(1939)-C(5))-methyltransferase RlmD"/>
    <property type="match status" value="1"/>
</dbReference>
<dbReference type="PANTHER" id="PTHR11061:SF30">
    <property type="entry name" value="TRNA (URACIL(54)-C(5))-METHYLTRANSFERASE"/>
    <property type="match status" value="1"/>
</dbReference>
<sequence>MIRQGELVEIEIQDVSSDGNGVGKIDSQVIFVPHTVTGDRILAKLIKVKKKYAQGRLEKIIHPSDNRIRPRCIVADKCGGCKWQHIDYGHQLEIKHNQVKETLNRIGGFTEFEVEEILADTDLAYRNKASYPLGMSDNGNIKAGYYREGSHQIINLNQCPIQDERLNPLLAEIKQDLQELGIPIYDENTKKGILRHLCFRIGKNTGEILITIVITKPSNYKLAQQAPLWLERYANVVGVTLNYNPRPTNVIFGEETELLAGRLYLKEEFAGLTFTLRTESFFQVNTNVAESLFTWVIDELNLQGHETVIDLYCGIGTLTLPIAKKVQKVIGIEFDKIAIELANHNAVINDIDNVKFMEGKSEVIFPELTTDADVVILDPPRKGCQPEVIEALLKMKPRKIVYVSCHPATLARDLKMLCENNDYRLERVKPADFFPQTTHVETAVILQSTTTH</sequence>
<keyword evidence="2 4" id="KW-0808">Transferase</keyword>
<evidence type="ECO:0000256" key="2">
    <source>
        <dbReference type="ARBA" id="ARBA00022679"/>
    </source>
</evidence>
<protein>
    <submittedName>
        <fullName evidence="7">23S rRNA m(5)U-1939 methyltransferase</fullName>
        <ecNumber evidence="7">2.1.1.-</ecNumber>
    </submittedName>
</protein>
<feature type="binding site" evidence="4">
    <location>
        <position position="312"/>
    </location>
    <ligand>
        <name>S-adenosyl-L-methionine</name>
        <dbReference type="ChEBI" id="CHEBI:59789"/>
    </ligand>
</feature>
<evidence type="ECO:0000256" key="4">
    <source>
        <dbReference type="PROSITE-ProRule" id="PRU01024"/>
    </source>
</evidence>
<feature type="binding site" evidence="4">
    <location>
        <position position="283"/>
    </location>
    <ligand>
        <name>S-adenosyl-L-methionine</name>
        <dbReference type="ChEBI" id="CHEBI:59789"/>
    </ligand>
</feature>
<dbReference type="KEGG" id="csn:Cyast_2148"/>
<gene>
    <name evidence="7" type="ordered locus">Cyast_2148</name>
</gene>
<organism evidence="7 8">
    <name type="scientific">Cyanobacterium stanieri (strain ATCC 29140 / PCC 7202)</name>
    <dbReference type="NCBI Taxonomy" id="292563"/>
    <lineage>
        <taxon>Bacteria</taxon>
        <taxon>Bacillati</taxon>
        <taxon>Cyanobacteriota</taxon>
        <taxon>Cyanophyceae</taxon>
        <taxon>Oscillatoriophycideae</taxon>
        <taxon>Chroococcales</taxon>
        <taxon>Geminocystaceae</taxon>
        <taxon>Cyanobacterium</taxon>
    </lineage>
</organism>
<dbReference type="STRING" id="292563.Cyast_2148"/>
<dbReference type="SUPFAM" id="SSF50249">
    <property type="entry name" value="Nucleic acid-binding proteins"/>
    <property type="match status" value="1"/>
</dbReference>
<comment type="similarity">
    <text evidence="4">Belongs to the class I-like SAM-binding methyltransferase superfamily. RNA M5U methyltransferase family.</text>
</comment>
<evidence type="ECO:0000313" key="7">
    <source>
        <dbReference type="EMBL" id="AFZ48098.1"/>
    </source>
</evidence>
<evidence type="ECO:0000256" key="1">
    <source>
        <dbReference type="ARBA" id="ARBA00022603"/>
    </source>
</evidence>
<dbReference type="Gene3D" id="3.40.50.150">
    <property type="entry name" value="Vaccinia Virus protein VP39"/>
    <property type="match status" value="1"/>
</dbReference>
<dbReference type="InterPro" id="IPR010280">
    <property type="entry name" value="U5_MeTrfase_fam"/>
</dbReference>
<dbReference type="GO" id="GO:0070041">
    <property type="term" value="F:rRNA (uridine-C5-)-methyltransferase activity"/>
    <property type="evidence" value="ECO:0007669"/>
    <property type="project" value="TreeGrafter"/>
</dbReference>
<dbReference type="PROSITE" id="PS50926">
    <property type="entry name" value="TRAM"/>
    <property type="match status" value="1"/>
</dbReference>
<dbReference type="GO" id="GO:0070475">
    <property type="term" value="P:rRNA base methylation"/>
    <property type="evidence" value="ECO:0007669"/>
    <property type="project" value="TreeGrafter"/>
</dbReference>
<feature type="domain" description="TRAM" evidence="6">
    <location>
        <begin position="1"/>
        <end position="59"/>
    </location>
</feature>
<keyword evidence="3 4" id="KW-0949">S-adenosyl-L-methionine</keyword>
<dbReference type="EMBL" id="CP003940">
    <property type="protein sequence ID" value="AFZ48098.1"/>
    <property type="molecule type" value="Genomic_DNA"/>
</dbReference>
<feature type="active site" evidence="5">
    <location>
        <position position="405"/>
    </location>
</feature>
<dbReference type="PROSITE" id="PS01230">
    <property type="entry name" value="TRMA_1"/>
    <property type="match status" value="1"/>
</dbReference>
<dbReference type="eggNOG" id="COG2265">
    <property type="taxonomic scope" value="Bacteria"/>
</dbReference>